<dbReference type="PANTHER" id="PTHR33798:SF5">
    <property type="entry name" value="FLAVIN REDUCTASE LIKE DOMAIN-CONTAINING PROTEIN"/>
    <property type="match status" value="1"/>
</dbReference>
<dbReference type="SUPFAM" id="SSF50475">
    <property type="entry name" value="FMN-binding split barrel"/>
    <property type="match status" value="1"/>
</dbReference>
<feature type="domain" description="Flavin reductase like" evidence="5">
    <location>
        <begin position="20"/>
        <end position="173"/>
    </location>
</feature>
<keyword evidence="6" id="KW-0560">Oxidoreductase</keyword>
<dbReference type="PANTHER" id="PTHR33798">
    <property type="entry name" value="FLAVOPROTEIN OXYGENASE"/>
    <property type="match status" value="1"/>
</dbReference>
<dbReference type="EMBL" id="FPHI01000008">
    <property type="protein sequence ID" value="SFV55161.1"/>
    <property type="molecule type" value="Genomic_DNA"/>
</dbReference>
<keyword evidence="3" id="KW-0288">FMN</keyword>
<protein>
    <submittedName>
        <fullName evidence="6">Nitrilotriacetate monooxygenase component B</fullName>
        <ecNumber evidence="6">1.14.13.-</ecNumber>
    </submittedName>
</protein>
<dbReference type="SMART" id="SM00903">
    <property type="entry name" value="Flavin_Reduct"/>
    <property type="match status" value="1"/>
</dbReference>
<dbReference type="InterPro" id="IPR012349">
    <property type="entry name" value="Split_barrel_FMN-bd"/>
</dbReference>
<reference evidence="6" key="1">
    <citation type="submission" date="2016-10" db="EMBL/GenBank/DDBJ databases">
        <authorList>
            <person name="de Groot N.N."/>
        </authorList>
    </citation>
    <scope>NUCLEOTIDE SEQUENCE</scope>
</reference>
<accession>A0A1W1BNV2</accession>
<evidence type="ECO:0000256" key="1">
    <source>
        <dbReference type="ARBA" id="ARBA00001917"/>
    </source>
</evidence>
<evidence type="ECO:0000259" key="5">
    <source>
        <dbReference type="SMART" id="SM00903"/>
    </source>
</evidence>
<name>A0A1W1BNV2_9ZZZZ</name>
<keyword evidence="6" id="KW-0503">Monooxygenase</keyword>
<dbReference type="GO" id="GO:0004497">
    <property type="term" value="F:monooxygenase activity"/>
    <property type="evidence" value="ECO:0007669"/>
    <property type="project" value="UniProtKB-KW"/>
</dbReference>
<gene>
    <name evidence="6" type="ORF">MNB_SV-3-62</name>
</gene>
<evidence type="ECO:0000256" key="3">
    <source>
        <dbReference type="ARBA" id="ARBA00022643"/>
    </source>
</evidence>
<dbReference type="AlphaFoldDB" id="A0A1W1BNV2"/>
<dbReference type="Pfam" id="PF01613">
    <property type="entry name" value="Flavin_Reduct"/>
    <property type="match status" value="1"/>
</dbReference>
<organism evidence="6">
    <name type="scientific">hydrothermal vent metagenome</name>
    <dbReference type="NCBI Taxonomy" id="652676"/>
    <lineage>
        <taxon>unclassified sequences</taxon>
        <taxon>metagenomes</taxon>
        <taxon>ecological metagenomes</taxon>
    </lineage>
</organism>
<sequence length="198" mass="21954">MIFDLDKDKALNETYKLMAQTIIPRPIAWVVTEDEGVVNIAPFSYFIGLSSEPASVLVSVGHKHDGTPKDTLANIRKHQKCTICMVQESDLEKMHFSSKGLDKELSEAEIFDIKIERLAEGYPPVIKGVPSAYFCELNQEIDLGGGSTIPLVLNVKQIFVDDAVITDRERLTISFDPVARIGKSYAFLAEEIEAPSIP</sequence>
<comment type="cofactor">
    <cofactor evidence="1">
        <name>FMN</name>
        <dbReference type="ChEBI" id="CHEBI:58210"/>
    </cofactor>
</comment>
<dbReference type="Gene3D" id="2.30.110.10">
    <property type="entry name" value="Electron Transport, Fmn-binding Protein, Chain A"/>
    <property type="match status" value="1"/>
</dbReference>
<dbReference type="EC" id="1.14.13.-" evidence="6"/>
<dbReference type="InterPro" id="IPR002563">
    <property type="entry name" value="Flavin_Rdtase-like_dom"/>
</dbReference>
<evidence type="ECO:0000256" key="2">
    <source>
        <dbReference type="ARBA" id="ARBA00022630"/>
    </source>
</evidence>
<comment type="similarity">
    <text evidence="4">Belongs to the flavoredoxin family.</text>
</comment>
<keyword evidence="2" id="KW-0285">Flavoprotein</keyword>
<proteinExistence type="inferred from homology"/>
<dbReference type="GO" id="GO:0010181">
    <property type="term" value="F:FMN binding"/>
    <property type="evidence" value="ECO:0007669"/>
    <property type="project" value="InterPro"/>
</dbReference>
<evidence type="ECO:0000256" key="4">
    <source>
        <dbReference type="ARBA" id="ARBA00038054"/>
    </source>
</evidence>
<evidence type="ECO:0000313" key="6">
    <source>
        <dbReference type="EMBL" id="SFV55161.1"/>
    </source>
</evidence>